<evidence type="ECO:0008006" key="4">
    <source>
        <dbReference type="Google" id="ProtNLM"/>
    </source>
</evidence>
<keyword evidence="1" id="KW-0732">Signal</keyword>
<feature type="chain" id="PRO_5028923463" description="DUF839 domain-containing protein" evidence="1">
    <location>
        <begin position="27"/>
        <end position="535"/>
    </location>
</feature>
<evidence type="ECO:0000313" key="3">
    <source>
        <dbReference type="Proteomes" id="UP000515947"/>
    </source>
</evidence>
<reference evidence="2 3" key="1">
    <citation type="submission" date="2020-08" db="EMBL/GenBank/DDBJ databases">
        <title>Genome sequence of Nocardioides mesophilus KACC 16243T.</title>
        <authorList>
            <person name="Hyun D.-W."/>
            <person name="Bae J.-W."/>
        </authorList>
    </citation>
    <scope>NUCLEOTIDE SEQUENCE [LARGE SCALE GENOMIC DNA]</scope>
    <source>
        <strain evidence="2 3">KACC 16243</strain>
    </source>
</reference>
<dbReference type="EMBL" id="CP060713">
    <property type="protein sequence ID" value="QNN53321.1"/>
    <property type="molecule type" value="Genomic_DNA"/>
</dbReference>
<protein>
    <recommendedName>
        <fullName evidence="4">DUF839 domain-containing protein</fullName>
    </recommendedName>
</protein>
<keyword evidence="3" id="KW-1185">Reference proteome</keyword>
<proteinExistence type="predicted"/>
<gene>
    <name evidence="2" type="ORF">H9L09_02265</name>
</gene>
<dbReference type="Proteomes" id="UP000515947">
    <property type="component" value="Chromosome"/>
</dbReference>
<name>A0A7G9RCJ6_9ACTN</name>
<evidence type="ECO:0000313" key="2">
    <source>
        <dbReference type="EMBL" id="QNN53321.1"/>
    </source>
</evidence>
<dbReference type="RefSeq" id="WP_187579163.1">
    <property type="nucleotide sequence ID" value="NZ_CP060713.1"/>
</dbReference>
<evidence type="ECO:0000256" key="1">
    <source>
        <dbReference type="SAM" id="SignalP"/>
    </source>
</evidence>
<accession>A0A7G9RCJ6</accession>
<sequence length="535" mass="56951">MSPRHAVPAMAAVAALVAAGAQSATAEPARPGEGGFLTAAPSMLAGAAGTQVRPILTVGDTVGGYTFGALPDGISLARVNGRGTVDVLLNHETSKVPFPATRADYANAMLSELRLKQDGAGVTRGEYVIPSSAGYQRFCSNFLAGAAEGFDRPTLFTVEEARDVVLRQEESWRPGLTVDTPGAEQAGVVVAYDPQSGDYRTIYGMGRHNHENALAMRGYGHPVVLSGDDTFDAPASQLYLYTADSGQDVWQDKGVLWAFRSDDPAVNDYGDLTAGDRVSGSFLQVPRAIATGKNADGSEVQAADFGYAPPPSPAIPDGPQWVLEQWSNQHNAFQFIRIEDLAYDRSDDRVLYFADTGEPRAVPDATTGRLQRGSSSTRGEFMNGRIFKMTLGEDPTQGASLEILADFDAGGYNNPAEVHQPDNVETTADAIYVTEDPGSHNKGVTNARVWRIDLATGARTVVAEIDQSSAPVTLPKGEWETSGIVDASSVFGEGAFLINVQAHGWDEQVGEPAYPGGPTPYREKGQLLLMRVPNP</sequence>
<feature type="signal peptide" evidence="1">
    <location>
        <begin position="1"/>
        <end position="26"/>
    </location>
</feature>
<dbReference type="AlphaFoldDB" id="A0A7G9RCJ6"/>
<organism evidence="2 3">
    <name type="scientific">Nocardioides mesophilus</name>
    <dbReference type="NCBI Taxonomy" id="433659"/>
    <lineage>
        <taxon>Bacteria</taxon>
        <taxon>Bacillati</taxon>
        <taxon>Actinomycetota</taxon>
        <taxon>Actinomycetes</taxon>
        <taxon>Propionibacteriales</taxon>
        <taxon>Nocardioidaceae</taxon>
        <taxon>Nocardioides</taxon>
    </lineage>
</organism>
<dbReference type="KEGG" id="nmes:H9L09_02265"/>